<sequence length="358" mass="39786">MASQNRLRSLQFLSSDYIDFFSNDYLGFSTKGLLHVPSQEISNQWIGATGSRLISGNHPEMIQVEEQFARYLRAPSALLYNSGYMANTGLLSALGDKNSCFVYDEHVHASIKEGMRLGFGSKIAFRHNDIEDLQKKLIAQSKKDLKVYVLTEGLFSMHGDVPPIREILEICARHEAALIVDEAHALGTLGEDNKGLSYSYADHPNLFARIITFGKAAGCHGAMVLGSCLLREFLINFSRAFIYTTAPSSDQVATISASLKLFAARTNSEKLSSIIHYYTALVKEKSTAFSQNPGPIQYWQCADIGLLKQKVEKLKQAGINCYPILSPTVKPGEERIRIILHAFNTKEELSLLIQLLES</sequence>
<protein>
    <submittedName>
        <fullName evidence="6">8-amino-7-oxononanoate synthase</fullName>
    </submittedName>
</protein>
<comment type="similarity">
    <text evidence="2">Belongs to the class-II pyridoxal-phosphate-dependent aminotransferase family. BioF subfamily.</text>
</comment>
<dbReference type="InterPro" id="IPR015421">
    <property type="entry name" value="PyrdxlP-dep_Trfase_major"/>
</dbReference>
<feature type="domain" description="Aminotransferase class I/classII large" evidence="5">
    <location>
        <begin position="16"/>
        <end position="353"/>
    </location>
</feature>
<comment type="caution">
    <text evidence="6">The sequence shown here is derived from an EMBL/GenBank/DDBJ whole genome shotgun (WGS) entry which is preliminary data.</text>
</comment>
<dbReference type="Pfam" id="PF00155">
    <property type="entry name" value="Aminotran_1_2"/>
    <property type="match status" value="1"/>
</dbReference>
<dbReference type="Gene3D" id="3.90.1150.10">
    <property type="entry name" value="Aspartate Aminotransferase, domain 1"/>
    <property type="match status" value="1"/>
</dbReference>
<dbReference type="InterPro" id="IPR015422">
    <property type="entry name" value="PyrdxlP-dep_Trfase_small"/>
</dbReference>
<evidence type="ECO:0000256" key="4">
    <source>
        <dbReference type="ARBA" id="ARBA00022898"/>
    </source>
</evidence>
<reference evidence="6" key="2">
    <citation type="submission" date="2020-09" db="EMBL/GenBank/DDBJ databases">
        <authorList>
            <person name="Sun Q."/>
            <person name="Kim S."/>
        </authorList>
    </citation>
    <scope>NUCLEOTIDE SEQUENCE</scope>
    <source>
        <strain evidence="6">KCTC 12368</strain>
    </source>
</reference>
<dbReference type="Proteomes" id="UP000619457">
    <property type="component" value="Unassembled WGS sequence"/>
</dbReference>
<evidence type="ECO:0000256" key="3">
    <source>
        <dbReference type="ARBA" id="ARBA00022679"/>
    </source>
</evidence>
<dbReference type="GO" id="GO:0009102">
    <property type="term" value="P:biotin biosynthetic process"/>
    <property type="evidence" value="ECO:0007669"/>
    <property type="project" value="TreeGrafter"/>
</dbReference>
<keyword evidence="4" id="KW-0663">Pyridoxal phosphate</keyword>
<dbReference type="GO" id="GO:0030170">
    <property type="term" value="F:pyridoxal phosphate binding"/>
    <property type="evidence" value="ECO:0007669"/>
    <property type="project" value="InterPro"/>
</dbReference>
<dbReference type="PANTHER" id="PTHR13693">
    <property type="entry name" value="CLASS II AMINOTRANSFERASE/8-AMINO-7-OXONONANOATE SYNTHASE"/>
    <property type="match status" value="1"/>
</dbReference>
<organism evidence="6 7">
    <name type="scientific">Echinicola pacifica</name>
    <dbReference type="NCBI Taxonomy" id="346377"/>
    <lineage>
        <taxon>Bacteria</taxon>
        <taxon>Pseudomonadati</taxon>
        <taxon>Bacteroidota</taxon>
        <taxon>Cytophagia</taxon>
        <taxon>Cytophagales</taxon>
        <taxon>Cyclobacteriaceae</taxon>
        <taxon>Echinicola</taxon>
    </lineage>
</organism>
<evidence type="ECO:0000256" key="2">
    <source>
        <dbReference type="ARBA" id="ARBA00010008"/>
    </source>
</evidence>
<dbReference type="Gene3D" id="3.40.640.10">
    <property type="entry name" value="Type I PLP-dependent aspartate aminotransferase-like (Major domain)"/>
    <property type="match status" value="1"/>
</dbReference>
<evidence type="ECO:0000313" key="7">
    <source>
        <dbReference type="Proteomes" id="UP000619457"/>
    </source>
</evidence>
<evidence type="ECO:0000313" key="6">
    <source>
        <dbReference type="EMBL" id="GGZ40618.1"/>
    </source>
</evidence>
<dbReference type="InterPro" id="IPR050087">
    <property type="entry name" value="AON_synthase_class-II"/>
</dbReference>
<dbReference type="InterPro" id="IPR015424">
    <property type="entry name" value="PyrdxlP-dep_Trfase"/>
</dbReference>
<dbReference type="PANTHER" id="PTHR13693:SF77">
    <property type="entry name" value="8-AMINO-7-OXONONANOATE SYNTHASE"/>
    <property type="match status" value="1"/>
</dbReference>
<name>A0A918UXR3_9BACT</name>
<proteinExistence type="inferred from homology"/>
<evidence type="ECO:0000256" key="1">
    <source>
        <dbReference type="ARBA" id="ARBA00001933"/>
    </source>
</evidence>
<evidence type="ECO:0000259" key="5">
    <source>
        <dbReference type="Pfam" id="PF00155"/>
    </source>
</evidence>
<keyword evidence="3" id="KW-0808">Transferase</keyword>
<dbReference type="SUPFAM" id="SSF53383">
    <property type="entry name" value="PLP-dependent transferases"/>
    <property type="match status" value="1"/>
</dbReference>
<dbReference type="EMBL" id="BMWX01000010">
    <property type="protein sequence ID" value="GGZ40618.1"/>
    <property type="molecule type" value="Genomic_DNA"/>
</dbReference>
<keyword evidence="7" id="KW-1185">Reference proteome</keyword>
<reference evidence="6" key="1">
    <citation type="journal article" date="2014" name="Int. J. Syst. Evol. Microbiol.">
        <title>Complete genome sequence of Corynebacterium casei LMG S-19264T (=DSM 44701T), isolated from a smear-ripened cheese.</title>
        <authorList>
            <consortium name="US DOE Joint Genome Institute (JGI-PGF)"/>
            <person name="Walter F."/>
            <person name="Albersmeier A."/>
            <person name="Kalinowski J."/>
            <person name="Ruckert C."/>
        </authorList>
    </citation>
    <scope>NUCLEOTIDE SEQUENCE</scope>
    <source>
        <strain evidence="6">KCTC 12368</strain>
    </source>
</reference>
<accession>A0A918UXR3</accession>
<gene>
    <name evidence="6" type="primary">bioF_2</name>
    <name evidence="6" type="ORF">GCM10007049_37380</name>
</gene>
<dbReference type="GO" id="GO:0016740">
    <property type="term" value="F:transferase activity"/>
    <property type="evidence" value="ECO:0007669"/>
    <property type="project" value="UniProtKB-KW"/>
</dbReference>
<dbReference type="AlphaFoldDB" id="A0A918UXR3"/>
<comment type="cofactor">
    <cofactor evidence="1">
        <name>pyridoxal 5'-phosphate</name>
        <dbReference type="ChEBI" id="CHEBI:597326"/>
    </cofactor>
</comment>
<dbReference type="InterPro" id="IPR004839">
    <property type="entry name" value="Aminotransferase_I/II_large"/>
</dbReference>